<dbReference type="Pfam" id="PF12840">
    <property type="entry name" value="HTH_20"/>
    <property type="match status" value="1"/>
</dbReference>
<dbReference type="Proteomes" id="UP000632138">
    <property type="component" value="Unassembled WGS sequence"/>
</dbReference>
<organism evidence="3 4">
    <name type="scientific">Paractinoplanes ovalisporus</name>
    <dbReference type="NCBI Taxonomy" id="2810368"/>
    <lineage>
        <taxon>Bacteria</taxon>
        <taxon>Bacillati</taxon>
        <taxon>Actinomycetota</taxon>
        <taxon>Actinomycetes</taxon>
        <taxon>Micromonosporales</taxon>
        <taxon>Micromonosporaceae</taxon>
        <taxon>Paractinoplanes</taxon>
    </lineage>
</organism>
<dbReference type="InterPro" id="IPR001845">
    <property type="entry name" value="HTH_ArsR_DNA-bd_dom"/>
</dbReference>
<dbReference type="InterPro" id="IPR036390">
    <property type="entry name" value="WH_DNA-bd_sf"/>
</dbReference>
<dbReference type="PANTHER" id="PTHR38600:SF2">
    <property type="entry name" value="SLL0088 PROTEIN"/>
    <property type="match status" value="1"/>
</dbReference>
<evidence type="ECO:0000259" key="2">
    <source>
        <dbReference type="PROSITE" id="PS50987"/>
    </source>
</evidence>
<dbReference type="SMART" id="SM00418">
    <property type="entry name" value="HTH_ARSR"/>
    <property type="match status" value="1"/>
</dbReference>
<comment type="caution">
    <text evidence="3">The sequence shown here is derived from an EMBL/GenBank/DDBJ whole genome shotgun (WGS) entry which is preliminary data.</text>
</comment>
<feature type="domain" description="HTH arsR-type" evidence="2">
    <location>
        <begin position="1"/>
        <end position="94"/>
    </location>
</feature>
<dbReference type="Gene3D" id="1.10.10.10">
    <property type="entry name" value="Winged helix-like DNA-binding domain superfamily/Winged helix DNA-binding domain"/>
    <property type="match status" value="1"/>
</dbReference>
<name>A0ABS2A5C9_9ACTN</name>
<dbReference type="SUPFAM" id="SSF46785">
    <property type="entry name" value="Winged helix' DNA-binding domain"/>
    <property type="match status" value="1"/>
</dbReference>
<feature type="region of interest" description="Disordered" evidence="1">
    <location>
        <begin position="105"/>
        <end position="137"/>
    </location>
</feature>
<protein>
    <submittedName>
        <fullName evidence="3">Helix-turn-helix transcriptional regulator</fullName>
    </submittedName>
</protein>
<feature type="compositionally biased region" description="Low complexity" evidence="1">
    <location>
        <begin position="105"/>
        <end position="120"/>
    </location>
</feature>
<dbReference type="CDD" id="cd00090">
    <property type="entry name" value="HTH_ARSR"/>
    <property type="match status" value="1"/>
</dbReference>
<dbReference type="InterPro" id="IPR011991">
    <property type="entry name" value="ArsR-like_HTH"/>
</dbReference>
<dbReference type="PROSITE" id="PS50987">
    <property type="entry name" value="HTH_ARSR_2"/>
    <property type="match status" value="1"/>
</dbReference>
<proteinExistence type="predicted"/>
<dbReference type="PRINTS" id="PR00778">
    <property type="entry name" value="HTHARSR"/>
</dbReference>
<keyword evidence="4" id="KW-1185">Reference proteome</keyword>
<dbReference type="InterPro" id="IPR036388">
    <property type="entry name" value="WH-like_DNA-bd_sf"/>
</dbReference>
<dbReference type="PANTHER" id="PTHR38600">
    <property type="entry name" value="TRANSCRIPTIONAL REGULATORY PROTEIN"/>
    <property type="match status" value="1"/>
</dbReference>
<dbReference type="NCBIfam" id="NF033788">
    <property type="entry name" value="HTH_metalloreg"/>
    <property type="match status" value="1"/>
</dbReference>
<gene>
    <name evidence="3" type="ORF">JIG36_05075</name>
</gene>
<dbReference type="EMBL" id="JAENHP010000001">
    <property type="protein sequence ID" value="MBM2614930.1"/>
    <property type="molecule type" value="Genomic_DNA"/>
</dbReference>
<evidence type="ECO:0000313" key="3">
    <source>
        <dbReference type="EMBL" id="MBM2614930.1"/>
    </source>
</evidence>
<sequence>MAQYSAHLDDVFVALADPTRRGVVRRLGQGPASVGDLAAAFPMTLPSFMKHVRTLEVAGLIRTTKAGRVRTCALNRERLAVIEDWLAEQHRIWEQRTDRLEQFVTNPPVTAPPVTDAPGANPSVTNPSVTDPEENPS</sequence>
<dbReference type="RefSeq" id="WP_203374779.1">
    <property type="nucleotide sequence ID" value="NZ_JAENHP010000001.1"/>
</dbReference>
<evidence type="ECO:0000313" key="4">
    <source>
        <dbReference type="Proteomes" id="UP000632138"/>
    </source>
</evidence>
<accession>A0ABS2A5C9</accession>
<reference evidence="3 4" key="1">
    <citation type="submission" date="2021-01" db="EMBL/GenBank/DDBJ databases">
        <title>Actinoplanes sp. nov. LDG1-06 isolated from lichen.</title>
        <authorList>
            <person name="Saeng-In P."/>
            <person name="Phongsopitanun W."/>
            <person name="Kanchanasin P."/>
            <person name="Yuki M."/>
            <person name="Kudo T."/>
            <person name="Ohkuma M."/>
            <person name="Tanasupawat S."/>
        </authorList>
    </citation>
    <scope>NUCLEOTIDE SEQUENCE [LARGE SCALE GENOMIC DNA]</scope>
    <source>
        <strain evidence="3 4">LDG1-06</strain>
    </source>
</reference>
<evidence type="ECO:0000256" key="1">
    <source>
        <dbReference type="SAM" id="MobiDB-lite"/>
    </source>
</evidence>